<dbReference type="PROSITE" id="PS01125">
    <property type="entry name" value="ROK"/>
    <property type="match status" value="1"/>
</dbReference>
<evidence type="ECO:0000256" key="7">
    <source>
        <dbReference type="ARBA" id="ARBA00022840"/>
    </source>
</evidence>
<dbReference type="RefSeq" id="WP_136426259.1">
    <property type="nucleotide sequence ID" value="NZ_SSSM01000001.1"/>
</dbReference>
<dbReference type="EC" id="2.7.1.2" evidence="2"/>
<keyword evidence="10" id="KW-1185">Reference proteome</keyword>
<keyword evidence="4 9" id="KW-0808">Transferase</keyword>
<dbReference type="InterPro" id="IPR000600">
    <property type="entry name" value="ROK"/>
</dbReference>
<dbReference type="SUPFAM" id="SSF53067">
    <property type="entry name" value="Actin-like ATPase domain"/>
    <property type="match status" value="1"/>
</dbReference>
<sequence length="327" mass="33535">MQAIGIDIGGTKIAGAVVDELGAILMEDRVPTPAGDSALLEDAVVAMVQRLSADRQIAAVGVAAAGFIDASQSLVYYAPNIAWRHEPFREKLEARLHLPIIIENDANAAGWAEFRFGAGRLSSDMVMLTIGTGVGGAIVHQDRLFRGGFGAAAELGHMRVVPGGLPCGCGAHGCIEQYGSGRALLRMAGEIADAGGIGLGLAAARERDEVLTGSAVSALIQEGDPGALAALRTLGGWLGEACASLAAVLDPQVFVFGGGVAQAGDLLLDPIRAAYLNVLPARGYHPEPEFRIAELVNDAGVVGAADLARAHFTVPGDPDAYSGGQVL</sequence>
<keyword evidence="5" id="KW-0547">Nucleotide-binding</keyword>
<evidence type="ECO:0000313" key="10">
    <source>
        <dbReference type="Proteomes" id="UP000309133"/>
    </source>
</evidence>
<comment type="similarity">
    <text evidence="1">Belongs to the ROK (NagC/XylR) family.</text>
</comment>
<reference evidence="9 10" key="1">
    <citation type="submission" date="2019-04" db="EMBL/GenBank/DDBJ databases">
        <authorList>
            <person name="Jiang L."/>
        </authorList>
    </citation>
    <scope>NUCLEOTIDE SEQUENCE [LARGE SCALE GENOMIC DNA]</scope>
    <source>
        <strain evidence="9 10">YIM 131853</strain>
    </source>
</reference>
<dbReference type="GO" id="GO:0005737">
    <property type="term" value="C:cytoplasm"/>
    <property type="evidence" value="ECO:0007669"/>
    <property type="project" value="InterPro"/>
</dbReference>
<dbReference type="PANTHER" id="PTHR18964:SF173">
    <property type="entry name" value="GLUCOKINASE"/>
    <property type="match status" value="1"/>
</dbReference>
<evidence type="ECO:0000256" key="3">
    <source>
        <dbReference type="ARBA" id="ARBA00014701"/>
    </source>
</evidence>
<evidence type="ECO:0000256" key="2">
    <source>
        <dbReference type="ARBA" id="ARBA00012323"/>
    </source>
</evidence>
<gene>
    <name evidence="9" type="ORF">E6C64_03825</name>
</gene>
<dbReference type="NCBIfam" id="TIGR00744">
    <property type="entry name" value="ROK_glcA_fam"/>
    <property type="match status" value="1"/>
</dbReference>
<proteinExistence type="inferred from homology"/>
<dbReference type="Gene3D" id="3.30.420.40">
    <property type="match status" value="2"/>
</dbReference>
<evidence type="ECO:0000256" key="6">
    <source>
        <dbReference type="ARBA" id="ARBA00022777"/>
    </source>
</evidence>
<evidence type="ECO:0000256" key="5">
    <source>
        <dbReference type="ARBA" id="ARBA00022741"/>
    </source>
</evidence>
<keyword evidence="7" id="KW-0067">ATP-binding</keyword>
<dbReference type="InterPro" id="IPR043129">
    <property type="entry name" value="ATPase_NBD"/>
</dbReference>
<dbReference type="Proteomes" id="UP000309133">
    <property type="component" value="Unassembled WGS sequence"/>
</dbReference>
<evidence type="ECO:0000256" key="4">
    <source>
        <dbReference type="ARBA" id="ARBA00022679"/>
    </source>
</evidence>
<evidence type="ECO:0000256" key="8">
    <source>
        <dbReference type="ARBA" id="ARBA00032386"/>
    </source>
</evidence>
<dbReference type="GO" id="GO:0005524">
    <property type="term" value="F:ATP binding"/>
    <property type="evidence" value="ECO:0007669"/>
    <property type="project" value="UniProtKB-KW"/>
</dbReference>
<dbReference type="GO" id="GO:0004340">
    <property type="term" value="F:glucokinase activity"/>
    <property type="evidence" value="ECO:0007669"/>
    <property type="project" value="UniProtKB-EC"/>
</dbReference>
<name>A0A4V3WTW0_9MICO</name>
<dbReference type="OrthoDB" id="9810372at2"/>
<organism evidence="9 10">
    <name type="scientific">Naasia lichenicola</name>
    <dbReference type="NCBI Taxonomy" id="2565933"/>
    <lineage>
        <taxon>Bacteria</taxon>
        <taxon>Bacillati</taxon>
        <taxon>Actinomycetota</taxon>
        <taxon>Actinomycetes</taxon>
        <taxon>Micrococcales</taxon>
        <taxon>Microbacteriaceae</taxon>
        <taxon>Naasia</taxon>
    </lineage>
</organism>
<evidence type="ECO:0000256" key="1">
    <source>
        <dbReference type="ARBA" id="ARBA00006479"/>
    </source>
</evidence>
<dbReference type="CDD" id="cd24061">
    <property type="entry name" value="ASKHA_NBD_ROK_SgGLK-like"/>
    <property type="match status" value="1"/>
</dbReference>
<dbReference type="EMBL" id="SSSM01000001">
    <property type="protein sequence ID" value="THG33477.1"/>
    <property type="molecule type" value="Genomic_DNA"/>
</dbReference>
<dbReference type="AlphaFoldDB" id="A0A4V3WTW0"/>
<keyword evidence="6 9" id="KW-0418">Kinase</keyword>
<dbReference type="GO" id="GO:0006096">
    <property type="term" value="P:glycolytic process"/>
    <property type="evidence" value="ECO:0007669"/>
    <property type="project" value="InterPro"/>
</dbReference>
<evidence type="ECO:0000313" key="9">
    <source>
        <dbReference type="EMBL" id="THG33477.1"/>
    </source>
</evidence>
<accession>A0A4V3WTW0</accession>
<dbReference type="InterPro" id="IPR049874">
    <property type="entry name" value="ROK_cs"/>
</dbReference>
<protein>
    <recommendedName>
        <fullName evidence="3">Glucokinase</fullName>
        <ecNumber evidence="2">2.7.1.2</ecNumber>
    </recommendedName>
    <alternativeName>
        <fullName evidence="8">Glucose kinase</fullName>
    </alternativeName>
</protein>
<dbReference type="Pfam" id="PF00480">
    <property type="entry name" value="ROK"/>
    <property type="match status" value="1"/>
</dbReference>
<dbReference type="InterPro" id="IPR004654">
    <property type="entry name" value="ROK_glcA"/>
</dbReference>
<comment type="caution">
    <text evidence="9">The sequence shown here is derived from an EMBL/GenBank/DDBJ whole genome shotgun (WGS) entry which is preliminary data.</text>
</comment>
<dbReference type="PANTHER" id="PTHR18964">
    <property type="entry name" value="ROK (REPRESSOR, ORF, KINASE) FAMILY"/>
    <property type="match status" value="1"/>
</dbReference>